<sequence length="422" mass="45177">MKKRVVITGLGIVAPNGVGLDAFTNAIKNGNSGIKHNPELERLQFSCQIAGTPLISEEVKRNYFSELELRNFNSTGILYGVIAGLDAWKDAGLDIENNENPDWNSGTIFGTGTSGIEKFREAIYKIDDFQTRRLGSTVVAQTMGSGISAYLGGKLGLGNQVTTNSSACTTGTESLLMGFERIQQGKAKRMLVGSTSDSGPYIWGGFDAMRVCTFKHNKSPEKGSRPMSETASGFVPGSGAGALVIEELESALARGVRIYAEILGGNVNSGGQRGGGTMTSPNSVAVQKCIMDAMADANINSTEIDVINGHLTATSKDALEIENWTKALNRKGTNFPYINSLKSMIGHGLSASGSMECVASILQIYNDFIFPTINCEDLNKEIKTLISSDRIPQQFIKKSINVIAKASFGFGDVNGCVIFKKF</sequence>
<keyword evidence="5" id="KW-0963">Cytoplasm</keyword>
<dbReference type="PROSITE" id="PS52004">
    <property type="entry name" value="KS3_2"/>
    <property type="match status" value="1"/>
</dbReference>
<dbReference type="Pfam" id="PF00109">
    <property type="entry name" value="ketoacyl-synt"/>
    <property type="match status" value="1"/>
</dbReference>
<name>A0ABX0IRT8_9FLAO</name>
<evidence type="ECO:0000256" key="1">
    <source>
        <dbReference type="ARBA" id="ARBA00004496"/>
    </source>
</evidence>
<dbReference type="SMART" id="SM00825">
    <property type="entry name" value="PKS_KS"/>
    <property type="match status" value="1"/>
</dbReference>
<dbReference type="InterPro" id="IPR014031">
    <property type="entry name" value="Ketoacyl_synth_C"/>
</dbReference>
<dbReference type="Pfam" id="PF02801">
    <property type="entry name" value="Ketoacyl-synt_C"/>
    <property type="match status" value="1"/>
</dbReference>
<accession>A0ABX0IRT8</accession>
<evidence type="ECO:0000256" key="4">
    <source>
        <dbReference type="ARBA" id="ARBA00013191"/>
    </source>
</evidence>
<comment type="subcellular location">
    <subcellularLocation>
        <location evidence="1">Cytoplasm</location>
    </subcellularLocation>
</comment>
<evidence type="ECO:0000256" key="9">
    <source>
        <dbReference type="ARBA" id="ARBA00041620"/>
    </source>
</evidence>
<dbReference type="EC" id="2.3.1.41" evidence="4"/>
<comment type="catalytic activity">
    <reaction evidence="12">
        <text>a fatty acyl-[ACP] + malonyl-[ACP] + H(+) = a 3-oxoacyl-[ACP] + holo-[ACP] + CO2</text>
        <dbReference type="Rhea" id="RHEA:22836"/>
        <dbReference type="Rhea" id="RHEA-COMP:9623"/>
        <dbReference type="Rhea" id="RHEA-COMP:9685"/>
        <dbReference type="Rhea" id="RHEA-COMP:9916"/>
        <dbReference type="Rhea" id="RHEA-COMP:14125"/>
        <dbReference type="ChEBI" id="CHEBI:15378"/>
        <dbReference type="ChEBI" id="CHEBI:16526"/>
        <dbReference type="ChEBI" id="CHEBI:64479"/>
        <dbReference type="ChEBI" id="CHEBI:78449"/>
        <dbReference type="ChEBI" id="CHEBI:78776"/>
        <dbReference type="ChEBI" id="CHEBI:138651"/>
        <dbReference type="EC" id="2.3.1.41"/>
    </reaction>
    <physiologicalReaction direction="left-to-right" evidence="12">
        <dbReference type="Rhea" id="RHEA:22837"/>
    </physiologicalReaction>
</comment>
<reference evidence="15" key="2">
    <citation type="submission" date="2020-02" db="EMBL/GenBank/DDBJ databases">
        <title>Flavobacterium profundi sp. nov., isolated from a deep-sea seamount.</title>
        <authorList>
            <person name="Zhang D.-C."/>
        </authorList>
    </citation>
    <scope>NUCLEOTIDE SEQUENCE</scope>
    <source>
        <strain evidence="15">EC11</strain>
    </source>
</reference>
<evidence type="ECO:0000256" key="5">
    <source>
        <dbReference type="ARBA" id="ARBA00022490"/>
    </source>
</evidence>
<evidence type="ECO:0000313" key="15">
    <source>
        <dbReference type="EMBL" id="NHN25795.1"/>
    </source>
</evidence>
<dbReference type="Proteomes" id="UP000817854">
    <property type="component" value="Unassembled WGS sequence"/>
</dbReference>
<dbReference type="CDD" id="cd00834">
    <property type="entry name" value="KAS_I_II"/>
    <property type="match status" value="1"/>
</dbReference>
<gene>
    <name evidence="15" type="ORF">FIA58_008925</name>
</gene>
<evidence type="ECO:0000256" key="13">
    <source>
        <dbReference type="RuleBase" id="RU003694"/>
    </source>
</evidence>
<evidence type="ECO:0000313" key="16">
    <source>
        <dbReference type="Proteomes" id="UP000817854"/>
    </source>
</evidence>
<comment type="caution">
    <text evidence="15">The sequence shown here is derived from an EMBL/GenBank/DDBJ whole genome shotgun (WGS) entry which is preliminary data.</text>
</comment>
<proteinExistence type="inferred from homology"/>
<dbReference type="PANTHER" id="PTHR11712">
    <property type="entry name" value="POLYKETIDE SYNTHASE-RELATED"/>
    <property type="match status" value="1"/>
</dbReference>
<evidence type="ECO:0000256" key="12">
    <source>
        <dbReference type="ARBA" id="ARBA00048506"/>
    </source>
</evidence>
<dbReference type="InterPro" id="IPR020841">
    <property type="entry name" value="PKS_Beta-ketoAc_synthase_dom"/>
</dbReference>
<comment type="catalytic activity">
    <reaction evidence="11">
        <text>(3Z)-decenoyl-[ACP] + malonyl-[ACP] + H(+) = 3-oxo-(5Z)-dodecenoyl-[ACP] + holo-[ACP] + CO2</text>
        <dbReference type="Rhea" id="RHEA:54940"/>
        <dbReference type="Rhea" id="RHEA-COMP:9623"/>
        <dbReference type="Rhea" id="RHEA-COMP:9685"/>
        <dbReference type="Rhea" id="RHEA-COMP:9927"/>
        <dbReference type="Rhea" id="RHEA-COMP:14042"/>
        <dbReference type="ChEBI" id="CHEBI:15378"/>
        <dbReference type="ChEBI" id="CHEBI:16526"/>
        <dbReference type="ChEBI" id="CHEBI:64479"/>
        <dbReference type="ChEBI" id="CHEBI:78449"/>
        <dbReference type="ChEBI" id="CHEBI:78798"/>
        <dbReference type="ChEBI" id="CHEBI:138410"/>
    </reaction>
    <physiologicalReaction direction="left-to-right" evidence="11">
        <dbReference type="Rhea" id="RHEA:54941"/>
    </physiologicalReaction>
</comment>
<dbReference type="EMBL" id="VEVQ02000005">
    <property type="protein sequence ID" value="NHN25795.1"/>
    <property type="molecule type" value="Genomic_DNA"/>
</dbReference>
<dbReference type="Gene3D" id="3.40.47.10">
    <property type="match status" value="2"/>
</dbReference>
<dbReference type="InterPro" id="IPR000794">
    <property type="entry name" value="Beta-ketoacyl_synthase"/>
</dbReference>
<protein>
    <recommendedName>
        <fullName evidence="8">3-oxoacyl-[acyl-carrier-protein] synthase 1</fullName>
        <ecNumber evidence="4">2.3.1.41</ecNumber>
    </recommendedName>
    <alternativeName>
        <fullName evidence="9">3-oxoacyl-[acyl-carrier-protein] synthase I</fullName>
    </alternativeName>
    <alternativeName>
        <fullName evidence="10">Beta-ketoacyl-ACP synthase I</fullName>
    </alternativeName>
</protein>
<evidence type="ECO:0000256" key="11">
    <source>
        <dbReference type="ARBA" id="ARBA00048121"/>
    </source>
</evidence>
<evidence type="ECO:0000256" key="6">
    <source>
        <dbReference type="ARBA" id="ARBA00022679"/>
    </source>
</evidence>
<evidence type="ECO:0000259" key="14">
    <source>
        <dbReference type="PROSITE" id="PS52004"/>
    </source>
</evidence>
<keyword evidence="6 13" id="KW-0808">Transferase</keyword>
<comment type="subunit">
    <text evidence="3">Homodimer.</text>
</comment>
<keyword evidence="16" id="KW-1185">Reference proteome</keyword>
<organism evidence="15 16">
    <name type="scientific">Flavobacterium jejuense</name>
    <dbReference type="NCBI Taxonomy" id="1544455"/>
    <lineage>
        <taxon>Bacteria</taxon>
        <taxon>Pseudomonadati</taxon>
        <taxon>Bacteroidota</taxon>
        <taxon>Flavobacteriia</taxon>
        <taxon>Flavobacteriales</taxon>
        <taxon>Flavobacteriaceae</taxon>
        <taxon>Flavobacterium</taxon>
    </lineage>
</organism>
<evidence type="ECO:0000256" key="7">
    <source>
        <dbReference type="ARBA" id="ARBA00023315"/>
    </source>
</evidence>
<evidence type="ECO:0000256" key="8">
    <source>
        <dbReference type="ARBA" id="ARBA00039450"/>
    </source>
</evidence>
<evidence type="ECO:0000256" key="10">
    <source>
        <dbReference type="ARBA" id="ARBA00042143"/>
    </source>
</evidence>
<evidence type="ECO:0000256" key="2">
    <source>
        <dbReference type="ARBA" id="ARBA00008467"/>
    </source>
</evidence>
<keyword evidence="7" id="KW-0012">Acyltransferase</keyword>
<dbReference type="InterPro" id="IPR014030">
    <property type="entry name" value="Ketoacyl_synth_N"/>
</dbReference>
<dbReference type="InterPro" id="IPR016039">
    <property type="entry name" value="Thiolase-like"/>
</dbReference>
<comment type="similarity">
    <text evidence="2 13">Belongs to the thiolase-like superfamily. Beta-ketoacyl-ACP synthases family.</text>
</comment>
<feature type="domain" description="Ketosynthase family 3 (KS3)" evidence="14">
    <location>
        <begin position="2"/>
        <end position="421"/>
    </location>
</feature>
<reference evidence="15" key="1">
    <citation type="submission" date="2019-05" db="EMBL/GenBank/DDBJ databases">
        <authorList>
            <person name="Lianzixin W."/>
        </authorList>
    </citation>
    <scope>NUCLEOTIDE SEQUENCE</scope>
    <source>
        <strain evidence="15">EC11</strain>
    </source>
</reference>
<dbReference type="SUPFAM" id="SSF53901">
    <property type="entry name" value="Thiolase-like"/>
    <property type="match status" value="2"/>
</dbReference>
<dbReference type="PANTHER" id="PTHR11712:SF306">
    <property type="entry name" value="3-OXOACYL-[ACYL-CARRIER-PROTEIN] SYNTHASE 1"/>
    <property type="match status" value="1"/>
</dbReference>
<evidence type="ECO:0000256" key="3">
    <source>
        <dbReference type="ARBA" id="ARBA00011738"/>
    </source>
</evidence>
<dbReference type="RefSeq" id="WP_140962138.1">
    <property type="nucleotide sequence ID" value="NZ_VEVQ02000005.1"/>
</dbReference>